<dbReference type="InterPro" id="IPR002197">
    <property type="entry name" value="HTH_Fis"/>
</dbReference>
<dbReference type="CDD" id="cd00009">
    <property type="entry name" value="AAA"/>
    <property type="match status" value="1"/>
</dbReference>
<proteinExistence type="predicted"/>
<dbReference type="Gene3D" id="1.10.10.60">
    <property type="entry name" value="Homeodomain-like"/>
    <property type="match status" value="1"/>
</dbReference>
<dbReference type="FunFam" id="3.40.50.300:FF:000006">
    <property type="entry name" value="DNA-binding transcriptional regulator NtrC"/>
    <property type="match status" value="1"/>
</dbReference>
<dbReference type="GO" id="GO:0043565">
    <property type="term" value="F:sequence-specific DNA binding"/>
    <property type="evidence" value="ECO:0007669"/>
    <property type="project" value="InterPro"/>
</dbReference>
<dbReference type="GO" id="GO:0006355">
    <property type="term" value="P:regulation of DNA-templated transcription"/>
    <property type="evidence" value="ECO:0007669"/>
    <property type="project" value="InterPro"/>
</dbReference>
<dbReference type="PROSITE" id="PS50045">
    <property type="entry name" value="SIGMA54_INTERACT_4"/>
    <property type="match status" value="1"/>
</dbReference>
<accession>A0A2L0ESU8</accession>
<evidence type="ECO:0000256" key="5">
    <source>
        <dbReference type="ARBA" id="ARBA00023163"/>
    </source>
</evidence>
<sequence length="383" mass="41870">MARTQTDSDPGAHEADEARTGTRLVSSSGSAEQPVMLIGESAPMRSLNRQIERVARSDVTVAIFGESGTGKELVARAIHQRGPRAAGPFVAINCAAIPEALQEAELFGHERGAFTGATHARAGCFEQANHGTLLLDELGEMSMSTQTCLLRALQQRAIRRVGGSTEIPLDVRVVCATQRDLRAEVESGRFREDLYFRLVVFPIEVVPLRDRREDIALLLDHALGVLEGGRRVRVRRDALDALDAYSWPGNVRELFNIVHRSILSCEGGEITAADLPEYVRRAPAPAAVTPLAEIERAAIERALAACGQSVTKAAEMLGISRATLYRRVAQFRAEGDHALPSLQRRPRVLRPSEAPNAQVSPSRLRRAPASRRRGCRATQQRTD</sequence>
<dbReference type="InterPro" id="IPR027417">
    <property type="entry name" value="P-loop_NTPase"/>
</dbReference>
<dbReference type="Gene3D" id="1.10.8.60">
    <property type="match status" value="1"/>
</dbReference>
<evidence type="ECO:0000256" key="4">
    <source>
        <dbReference type="ARBA" id="ARBA00023125"/>
    </source>
</evidence>
<dbReference type="SUPFAM" id="SSF52540">
    <property type="entry name" value="P-loop containing nucleoside triphosphate hydrolases"/>
    <property type="match status" value="1"/>
</dbReference>
<dbReference type="SUPFAM" id="SSF46689">
    <property type="entry name" value="Homeodomain-like"/>
    <property type="match status" value="1"/>
</dbReference>
<dbReference type="SMART" id="SM00382">
    <property type="entry name" value="AAA"/>
    <property type="match status" value="1"/>
</dbReference>
<dbReference type="Proteomes" id="UP000238348">
    <property type="component" value="Chromosome"/>
</dbReference>
<dbReference type="Pfam" id="PF02954">
    <property type="entry name" value="HTH_8"/>
    <property type="match status" value="1"/>
</dbReference>
<keyword evidence="1" id="KW-0547">Nucleotide-binding</keyword>
<evidence type="ECO:0000313" key="8">
    <source>
        <dbReference type="EMBL" id="AUX42332.1"/>
    </source>
</evidence>
<dbReference type="GO" id="GO:0005524">
    <property type="term" value="F:ATP binding"/>
    <property type="evidence" value="ECO:0007669"/>
    <property type="project" value="UniProtKB-KW"/>
</dbReference>
<keyword evidence="3" id="KW-0805">Transcription regulation</keyword>
<dbReference type="Gene3D" id="3.40.50.300">
    <property type="entry name" value="P-loop containing nucleotide triphosphate hydrolases"/>
    <property type="match status" value="1"/>
</dbReference>
<feature type="region of interest" description="Disordered" evidence="6">
    <location>
        <begin position="1"/>
        <end position="34"/>
    </location>
</feature>
<feature type="domain" description="Sigma-54 factor interaction" evidence="7">
    <location>
        <begin position="37"/>
        <end position="263"/>
    </location>
</feature>
<name>A0A2L0ESU8_SORCE</name>
<dbReference type="PANTHER" id="PTHR32071:SF117">
    <property type="entry name" value="PTS-DEPENDENT DIHYDROXYACETONE KINASE OPERON REGULATORY PROTEIN-RELATED"/>
    <property type="match status" value="1"/>
</dbReference>
<dbReference type="EMBL" id="CP012673">
    <property type="protein sequence ID" value="AUX42332.1"/>
    <property type="molecule type" value="Genomic_DNA"/>
</dbReference>
<feature type="compositionally biased region" description="Basic residues" evidence="6">
    <location>
        <begin position="363"/>
        <end position="375"/>
    </location>
</feature>
<dbReference type="Pfam" id="PF25601">
    <property type="entry name" value="AAA_lid_14"/>
    <property type="match status" value="1"/>
</dbReference>
<feature type="compositionally biased region" description="Basic and acidic residues" evidence="6">
    <location>
        <begin position="10"/>
        <end position="20"/>
    </location>
</feature>
<keyword evidence="4" id="KW-0238">DNA-binding</keyword>
<protein>
    <submittedName>
        <fullName evidence="8">Fis family transcriptional regulator</fullName>
    </submittedName>
</protein>
<dbReference type="AlphaFoldDB" id="A0A2L0ESU8"/>
<feature type="region of interest" description="Disordered" evidence="6">
    <location>
        <begin position="340"/>
        <end position="383"/>
    </location>
</feature>
<dbReference type="InterPro" id="IPR002078">
    <property type="entry name" value="Sigma_54_int"/>
</dbReference>
<evidence type="ECO:0000259" key="7">
    <source>
        <dbReference type="PROSITE" id="PS50045"/>
    </source>
</evidence>
<keyword evidence="2" id="KW-0067">ATP-binding</keyword>
<evidence type="ECO:0000256" key="6">
    <source>
        <dbReference type="SAM" id="MobiDB-lite"/>
    </source>
</evidence>
<evidence type="ECO:0000256" key="2">
    <source>
        <dbReference type="ARBA" id="ARBA00022840"/>
    </source>
</evidence>
<evidence type="ECO:0000256" key="1">
    <source>
        <dbReference type="ARBA" id="ARBA00022741"/>
    </source>
</evidence>
<dbReference type="PROSITE" id="PS00688">
    <property type="entry name" value="SIGMA54_INTERACT_3"/>
    <property type="match status" value="1"/>
</dbReference>
<dbReference type="PRINTS" id="PR01590">
    <property type="entry name" value="HTHFIS"/>
</dbReference>
<reference evidence="8 9" key="1">
    <citation type="submission" date="2015-09" db="EMBL/GenBank/DDBJ databases">
        <title>Sorangium comparison.</title>
        <authorList>
            <person name="Zaburannyi N."/>
            <person name="Bunk B."/>
            <person name="Overmann J."/>
            <person name="Mueller R."/>
        </authorList>
    </citation>
    <scope>NUCLEOTIDE SEQUENCE [LARGE SCALE GENOMIC DNA]</scope>
    <source>
        <strain evidence="8 9">So ce26</strain>
    </source>
</reference>
<evidence type="ECO:0000313" key="9">
    <source>
        <dbReference type="Proteomes" id="UP000238348"/>
    </source>
</evidence>
<organism evidence="8 9">
    <name type="scientific">Sorangium cellulosum</name>
    <name type="common">Polyangium cellulosum</name>
    <dbReference type="NCBI Taxonomy" id="56"/>
    <lineage>
        <taxon>Bacteria</taxon>
        <taxon>Pseudomonadati</taxon>
        <taxon>Myxococcota</taxon>
        <taxon>Polyangia</taxon>
        <taxon>Polyangiales</taxon>
        <taxon>Polyangiaceae</taxon>
        <taxon>Sorangium</taxon>
    </lineage>
</organism>
<dbReference type="Pfam" id="PF00158">
    <property type="entry name" value="Sigma54_activat"/>
    <property type="match status" value="1"/>
</dbReference>
<dbReference type="InterPro" id="IPR025944">
    <property type="entry name" value="Sigma_54_int_dom_CS"/>
</dbReference>
<dbReference type="InterPro" id="IPR003593">
    <property type="entry name" value="AAA+_ATPase"/>
</dbReference>
<dbReference type="InterPro" id="IPR009057">
    <property type="entry name" value="Homeodomain-like_sf"/>
</dbReference>
<keyword evidence="5" id="KW-0804">Transcription</keyword>
<dbReference type="PANTHER" id="PTHR32071">
    <property type="entry name" value="TRANSCRIPTIONAL REGULATORY PROTEIN"/>
    <property type="match status" value="1"/>
</dbReference>
<gene>
    <name evidence="8" type="primary">fis</name>
    <name evidence="8" type="ORF">SOCE26_037620</name>
</gene>
<evidence type="ECO:0000256" key="3">
    <source>
        <dbReference type="ARBA" id="ARBA00023015"/>
    </source>
</evidence>
<dbReference type="InterPro" id="IPR058031">
    <property type="entry name" value="AAA_lid_NorR"/>
</dbReference>